<dbReference type="Pfam" id="PF13358">
    <property type="entry name" value="DDE_3"/>
    <property type="match status" value="1"/>
</dbReference>
<evidence type="ECO:0000259" key="1">
    <source>
        <dbReference type="Pfam" id="PF13358"/>
    </source>
</evidence>
<proteinExistence type="predicted"/>
<dbReference type="Gene3D" id="3.30.420.10">
    <property type="entry name" value="Ribonuclease H-like superfamily/Ribonuclease H"/>
    <property type="match status" value="1"/>
</dbReference>
<accession>I4HRV5</accession>
<dbReference type="InterPro" id="IPR036397">
    <property type="entry name" value="RNaseH_sf"/>
</dbReference>
<dbReference type="Proteomes" id="UP000005291">
    <property type="component" value="Unassembled WGS sequence"/>
</dbReference>
<evidence type="ECO:0000313" key="3">
    <source>
        <dbReference type="Proteomes" id="UP000005291"/>
    </source>
</evidence>
<organism evidence="2 3">
    <name type="scientific">Microcystis aeruginosa PCC 9808</name>
    <dbReference type="NCBI Taxonomy" id="1160284"/>
    <lineage>
        <taxon>Bacteria</taxon>
        <taxon>Bacillati</taxon>
        <taxon>Cyanobacteriota</taxon>
        <taxon>Cyanophyceae</taxon>
        <taxon>Oscillatoriophycideae</taxon>
        <taxon>Chroococcales</taxon>
        <taxon>Microcystaceae</taxon>
        <taxon>Microcystis</taxon>
    </lineage>
</organism>
<protein>
    <recommendedName>
        <fullName evidence="1">Tc1-like transposase DDE domain-containing protein</fullName>
    </recommendedName>
</protein>
<dbReference type="RefSeq" id="WP_002793755.1">
    <property type="nucleotide sequence ID" value="NZ_HE973594.1"/>
</dbReference>
<feature type="domain" description="Tc1-like transposase DDE" evidence="1">
    <location>
        <begin position="7"/>
        <end position="115"/>
    </location>
</feature>
<comment type="caution">
    <text evidence="2">The sequence shown here is derived from an EMBL/GenBank/DDBJ whole genome shotgun (WGS) entry which is preliminary data.</text>
</comment>
<dbReference type="InterPro" id="IPR038717">
    <property type="entry name" value="Tc1-like_DDE_dom"/>
</dbReference>
<evidence type="ECO:0000313" key="2">
    <source>
        <dbReference type="EMBL" id="CCI24779.1"/>
    </source>
</evidence>
<name>I4HRV5_MICAE</name>
<gene>
    <name evidence="2" type="ORF">MICAG_2580015</name>
</gene>
<sequence length="145" mass="17371">MRCSRHHRYEWLYVYGFVEPKTGKTLWYLIPRINHQWLSLVYQSFAKDVGLSAEKVVLLVQDNAGWHRSEKLEVPDGIMLDFLPAYSPELQPAERLWSLVDEPLVNEYFETIEEIEEILITRCQYLETMTNEIKNLTNYHWLTYD</sequence>
<dbReference type="GO" id="GO:0003676">
    <property type="term" value="F:nucleic acid binding"/>
    <property type="evidence" value="ECO:0007669"/>
    <property type="project" value="InterPro"/>
</dbReference>
<dbReference type="AlphaFoldDB" id="I4HRV5"/>
<dbReference type="HOGENOM" id="CLU_056788_6_0_3"/>
<dbReference type="EMBL" id="CAIN01000177">
    <property type="protein sequence ID" value="CCI24779.1"/>
    <property type="molecule type" value="Genomic_DNA"/>
</dbReference>
<reference evidence="2 3" key="1">
    <citation type="submission" date="2012-04" db="EMBL/GenBank/DDBJ databases">
        <authorList>
            <person name="Genoscope - CEA"/>
        </authorList>
    </citation>
    <scope>NUCLEOTIDE SEQUENCE [LARGE SCALE GENOMIC DNA]</scope>
    <source>
        <strain evidence="2 3">9808</strain>
    </source>
</reference>